<gene>
    <name evidence="1" type="ORF">Poly59_21230</name>
</gene>
<evidence type="ECO:0000313" key="1">
    <source>
        <dbReference type="EMBL" id="TWU55821.1"/>
    </source>
</evidence>
<name>A0A5C6F8H3_9BACT</name>
<dbReference type="OrthoDB" id="282845at2"/>
<protein>
    <submittedName>
        <fullName evidence="1">Uncharacterized protein</fullName>
    </submittedName>
</protein>
<keyword evidence="2" id="KW-1185">Reference proteome</keyword>
<organism evidence="1 2">
    <name type="scientific">Rubripirellula reticaptiva</name>
    <dbReference type="NCBI Taxonomy" id="2528013"/>
    <lineage>
        <taxon>Bacteria</taxon>
        <taxon>Pseudomonadati</taxon>
        <taxon>Planctomycetota</taxon>
        <taxon>Planctomycetia</taxon>
        <taxon>Pirellulales</taxon>
        <taxon>Pirellulaceae</taxon>
        <taxon>Rubripirellula</taxon>
    </lineage>
</organism>
<dbReference type="RefSeq" id="WP_146533946.1">
    <property type="nucleotide sequence ID" value="NZ_SJPX01000002.1"/>
</dbReference>
<evidence type="ECO:0000313" key="2">
    <source>
        <dbReference type="Proteomes" id="UP000317977"/>
    </source>
</evidence>
<comment type="caution">
    <text evidence="1">The sequence shown here is derived from an EMBL/GenBank/DDBJ whole genome shotgun (WGS) entry which is preliminary data.</text>
</comment>
<proteinExistence type="predicted"/>
<sequence length="139" mass="14436">MSLPLQSTGAIIGAAVLATKAVQQIGEVLSFDEVLNSPAVSQLTDNVVSDPKAILEKLTQAISDRLAEFGLGANPPNQISVLANGTIQVNENHENAAKIEATLANDPAIASIVNELRSSSLPGPWSVDLTRTATQGNIP</sequence>
<reference evidence="1 2" key="1">
    <citation type="submission" date="2019-02" db="EMBL/GenBank/DDBJ databases">
        <title>Deep-cultivation of Planctomycetes and their phenomic and genomic characterization uncovers novel biology.</title>
        <authorList>
            <person name="Wiegand S."/>
            <person name="Jogler M."/>
            <person name="Boedeker C."/>
            <person name="Pinto D."/>
            <person name="Vollmers J."/>
            <person name="Rivas-Marin E."/>
            <person name="Kohn T."/>
            <person name="Peeters S.H."/>
            <person name="Heuer A."/>
            <person name="Rast P."/>
            <person name="Oberbeckmann S."/>
            <person name="Bunk B."/>
            <person name="Jeske O."/>
            <person name="Meyerdierks A."/>
            <person name="Storesund J.E."/>
            <person name="Kallscheuer N."/>
            <person name="Luecker S."/>
            <person name="Lage O.M."/>
            <person name="Pohl T."/>
            <person name="Merkel B.J."/>
            <person name="Hornburger P."/>
            <person name="Mueller R.-W."/>
            <person name="Bruemmer F."/>
            <person name="Labrenz M."/>
            <person name="Spormann A.M."/>
            <person name="Op Den Camp H."/>
            <person name="Overmann J."/>
            <person name="Amann R."/>
            <person name="Jetten M.S.M."/>
            <person name="Mascher T."/>
            <person name="Medema M.H."/>
            <person name="Devos D.P."/>
            <person name="Kaster A.-K."/>
            <person name="Ovreas L."/>
            <person name="Rohde M."/>
            <person name="Galperin M.Y."/>
            <person name="Jogler C."/>
        </authorList>
    </citation>
    <scope>NUCLEOTIDE SEQUENCE [LARGE SCALE GENOMIC DNA]</scope>
    <source>
        <strain evidence="1 2">Poly59</strain>
    </source>
</reference>
<accession>A0A5C6F8H3</accession>
<dbReference type="EMBL" id="SJPX01000002">
    <property type="protein sequence ID" value="TWU55821.1"/>
    <property type="molecule type" value="Genomic_DNA"/>
</dbReference>
<dbReference type="AlphaFoldDB" id="A0A5C6F8H3"/>
<dbReference type="Proteomes" id="UP000317977">
    <property type="component" value="Unassembled WGS sequence"/>
</dbReference>